<feature type="transmembrane region" description="Helical" evidence="8">
    <location>
        <begin position="248"/>
        <end position="265"/>
    </location>
</feature>
<dbReference type="InterPro" id="IPR020846">
    <property type="entry name" value="MFS_dom"/>
</dbReference>
<comment type="subcellular location">
    <subcellularLocation>
        <location evidence="1">Membrane</location>
        <topology evidence="1">Multi-pass membrane protein</topology>
    </subcellularLocation>
</comment>
<dbReference type="Gene3D" id="1.20.1720.10">
    <property type="entry name" value="Multidrug resistance protein D"/>
    <property type="match status" value="1"/>
</dbReference>
<feature type="transmembrane region" description="Helical" evidence="8">
    <location>
        <begin position="346"/>
        <end position="370"/>
    </location>
</feature>
<feature type="transmembrane region" description="Helical" evidence="8">
    <location>
        <begin position="47"/>
        <end position="70"/>
    </location>
</feature>
<evidence type="ECO:0000256" key="5">
    <source>
        <dbReference type="ARBA" id="ARBA00023136"/>
    </source>
</evidence>
<dbReference type="SUPFAM" id="SSF103473">
    <property type="entry name" value="MFS general substrate transporter"/>
    <property type="match status" value="1"/>
</dbReference>
<gene>
    <name evidence="10" type="ORF">PODCO_503670</name>
</gene>
<keyword evidence="3 8" id="KW-0812">Transmembrane</keyword>
<feature type="transmembrane region" description="Helical" evidence="8">
    <location>
        <begin position="178"/>
        <end position="201"/>
    </location>
</feature>
<feature type="region of interest" description="Disordered" evidence="7">
    <location>
        <begin position="564"/>
        <end position="595"/>
    </location>
</feature>
<feature type="transmembrane region" description="Helical" evidence="8">
    <location>
        <begin position="382"/>
        <end position="404"/>
    </location>
</feature>
<proteinExistence type="predicted"/>
<keyword evidence="6" id="KW-0325">Glycoprotein</keyword>
<evidence type="ECO:0000256" key="3">
    <source>
        <dbReference type="ARBA" id="ARBA00022692"/>
    </source>
</evidence>
<feature type="transmembrane region" description="Helical" evidence="8">
    <location>
        <begin position="531"/>
        <end position="549"/>
    </location>
</feature>
<dbReference type="InterPro" id="IPR036259">
    <property type="entry name" value="MFS_trans_sf"/>
</dbReference>
<feature type="transmembrane region" description="Helical" evidence="8">
    <location>
        <begin position="410"/>
        <end position="432"/>
    </location>
</feature>
<feature type="transmembrane region" description="Helical" evidence="8">
    <location>
        <begin position="90"/>
        <end position="109"/>
    </location>
</feature>
<reference evidence="10" key="1">
    <citation type="submission" date="2018-02" db="EMBL/GenBank/DDBJ databases">
        <authorList>
            <person name="Silar P."/>
        </authorList>
    </citation>
    <scope>NUCLEOTIDE SEQUENCE [LARGE SCALE GENOMIC DNA]</scope>
    <source>
        <strain evidence="10">T</strain>
    </source>
</reference>
<dbReference type="PRINTS" id="PR01036">
    <property type="entry name" value="TCRTETB"/>
</dbReference>
<organism evidence="10 11">
    <name type="scientific">Podospora comata</name>
    <dbReference type="NCBI Taxonomy" id="48703"/>
    <lineage>
        <taxon>Eukaryota</taxon>
        <taxon>Fungi</taxon>
        <taxon>Dikarya</taxon>
        <taxon>Ascomycota</taxon>
        <taxon>Pezizomycotina</taxon>
        <taxon>Sordariomycetes</taxon>
        <taxon>Sordariomycetidae</taxon>
        <taxon>Sordariales</taxon>
        <taxon>Podosporaceae</taxon>
        <taxon>Podospora</taxon>
    </lineage>
</organism>
<dbReference type="PROSITE" id="PS50850">
    <property type="entry name" value="MFS"/>
    <property type="match status" value="1"/>
</dbReference>
<evidence type="ECO:0000256" key="6">
    <source>
        <dbReference type="ARBA" id="ARBA00023180"/>
    </source>
</evidence>
<dbReference type="Pfam" id="PF07690">
    <property type="entry name" value="MFS_1"/>
    <property type="match status" value="1"/>
</dbReference>
<feature type="transmembrane region" description="Helical" evidence="8">
    <location>
        <begin position="207"/>
        <end position="227"/>
    </location>
</feature>
<dbReference type="InterPro" id="IPR011701">
    <property type="entry name" value="MFS"/>
</dbReference>
<name>A0ABY6SCH7_PODCO</name>
<evidence type="ECO:0000313" key="10">
    <source>
        <dbReference type="EMBL" id="VBB81103.1"/>
    </source>
</evidence>
<dbReference type="Gene3D" id="1.20.1250.20">
    <property type="entry name" value="MFS general substrate transporter like domains"/>
    <property type="match status" value="1"/>
</dbReference>
<feature type="transmembrane region" description="Helical" evidence="8">
    <location>
        <begin position="121"/>
        <end position="146"/>
    </location>
</feature>
<dbReference type="Proteomes" id="UP000280685">
    <property type="component" value="Chromosome 5"/>
</dbReference>
<evidence type="ECO:0000256" key="4">
    <source>
        <dbReference type="ARBA" id="ARBA00022989"/>
    </source>
</evidence>
<evidence type="ECO:0000256" key="8">
    <source>
        <dbReference type="SAM" id="Phobius"/>
    </source>
</evidence>
<evidence type="ECO:0000256" key="1">
    <source>
        <dbReference type="ARBA" id="ARBA00004141"/>
    </source>
</evidence>
<sequence length="595" mass="63411">MAAPLGPTASPADPGSLLQTPSHHDTAEKTSPTVVKEADKFTHSLRIWLVFLVLCLLSFISAIDATIITTSLPTITHSLNHGSPASSNDYVWIANTYLFASTAPQPFFGQISNIFGRRNPMLVSIALFALGSGIAGGASSVAMLIAGRTVQGLGTGGLYVLSDIIICDMIPPRHRGPYLSAVLSTAAIGTTIGPIIGGALARADWRWIFWLNLPVSAVGFVVVLLLLRVRYQSLGWGEVLRRVDWVGNGLFIPSMVSLFFGLIMGGTRGYPWKSEKVVVPIVVGVAGWVAFHVHQSAEGKRWGPVEPSMPMRLFKHRTSAAGFVIIFFGGVVLQAISYFLPVYFQGVLGVSPLTAGVYFLPFALAIIPLGGMTGFFMSKTGLYIPLHFVGFAFSAIGVGLFSLLNENSSTGTWVGFQILASAGTAVIFTATLPSTLAPLQEKDVGVATGTYSFVRSFGLVWGVTMASIVFNGQFNTRLESNPVLSRELKSFLADGAAYAFVSASEAEGGIRSLPADIRSALIGIYVHALNAVWYVIVGMAGLGFLATFVEKHVPLRKEHETEFGLVSKGESSSDDAAEKGQTPRPASDGEARTKQ</sequence>
<evidence type="ECO:0000256" key="7">
    <source>
        <dbReference type="SAM" id="MobiDB-lite"/>
    </source>
</evidence>
<feature type="domain" description="Major facilitator superfamily (MFS) profile" evidence="9">
    <location>
        <begin position="50"/>
        <end position="507"/>
    </location>
</feature>
<dbReference type="PANTHER" id="PTHR23501">
    <property type="entry name" value="MAJOR FACILITATOR SUPERFAMILY"/>
    <property type="match status" value="1"/>
</dbReference>
<evidence type="ECO:0000256" key="2">
    <source>
        <dbReference type="ARBA" id="ARBA00022448"/>
    </source>
</evidence>
<accession>A0ABY6SCH7</accession>
<keyword evidence="4 8" id="KW-1133">Transmembrane helix</keyword>
<evidence type="ECO:0000313" key="11">
    <source>
        <dbReference type="Proteomes" id="UP000280685"/>
    </source>
</evidence>
<keyword evidence="5 8" id="KW-0472">Membrane</keyword>
<evidence type="ECO:0000259" key="9">
    <source>
        <dbReference type="PROSITE" id="PS50850"/>
    </source>
</evidence>
<dbReference type="EMBL" id="LR026968">
    <property type="protein sequence ID" value="VBB81103.1"/>
    <property type="molecule type" value="Genomic_DNA"/>
</dbReference>
<keyword evidence="11" id="KW-1185">Reference proteome</keyword>
<feature type="transmembrane region" description="Helical" evidence="8">
    <location>
        <begin position="318"/>
        <end position="340"/>
    </location>
</feature>
<protein>
    <submittedName>
        <fullName evidence="10">Transporter</fullName>
    </submittedName>
</protein>
<feature type="region of interest" description="Disordered" evidence="7">
    <location>
        <begin position="1"/>
        <end position="33"/>
    </location>
</feature>
<dbReference type="PANTHER" id="PTHR23501:SF187">
    <property type="entry name" value="MAJOR FACILITATOR SUPERFAMILY (MFS) PROFILE DOMAIN-CONTAINING PROTEIN"/>
    <property type="match status" value="1"/>
</dbReference>
<keyword evidence="2" id="KW-0813">Transport</keyword>
<feature type="transmembrane region" description="Helical" evidence="8">
    <location>
        <begin position="453"/>
        <end position="474"/>
    </location>
</feature>